<accession>A0A919NZT7</accession>
<reference evidence="1" key="1">
    <citation type="submission" date="2021-01" db="EMBL/GenBank/DDBJ databases">
        <title>Whole genome shotgun sequence of Cellulomonas chitinilytica NBRC 110799.</title>
        <authorList>
            <person name="Komaki H."/>
            <person name="Tamura T."/>
        </authorList>
    </citation>
    <scope>NUCLEOTIDE SEQUENCE</scope>
    <source>
        <strain evidence="1">NBRC 110799</strain>
    </source>
</reference>
<evidence type="ECO:0000313" key="2">
    <source>
        <dbReference type="Proteomes" id="UP000632740"/>
    </source>
</evidence>
<dbReference type="Gene3D" id="3.20.20.140">
    <property type="entry name" value="Metal-dependent hydrolases"/>
    <property type="match status" value="1"/>
</dbReference>
<dbReference type="RefSeq" id="WP_203750293.1">
    <property type="nucleotide sequence ID" value="NZ_BONK01000004.1"/>
</dbReference>
<dbReference type="SUPFAM" id="SSF51556">
    <property type="entry name" value="Metallo-dependent hydrolases"/>
    <property type="match status" value="1"/>
</dbReference>
<dbReference type="EMBL" id="BONK01000004">
    <property type="protein sequence ID" value="GIG20607.1"/>
    <property type="molecule type" value="Genomic_DNA"/>
</dbReference>
<evidence type="ECO:0000313" key="1">
    <source>
        <dbReference type="EMBL" id="GIG20607.1"/>
    </source>
</evidence>
<proteinExistence type="predicted"/>
<gene>
    <name evidence="1" type="ORF">Cch01nite_13310</name>
</gene>
<protein>
    <submittedName>
        <fullName evidence="1">Uncharacterized protein</fullName>
    </submittedName>
</protein>
<dbReference type="InterPro" id="IPR032466">
    <property type="entry name" value="Metal_Hydrolase"/>
</dbReference>
<dbReference type="Proteomes" id="UP000632740">
    <property type="component" value="Unassembled WGS sequence"/>
</dbReference>
<name>A0A919NZT7_9CELL</name>
<organism evidence="1 2">
    <name type="scientific">Cellulomonas chitinilytica</name>
    <dbReference type="NCBI Taxonomy" id="398759"/>
    <lineage>
        <taxon>Bacteria</taxon>
        <taxon>Bacillati</taxon>
        <taxon>Actinomycetota</taxon>
        <taxon>Actinomycetes</taxon>
        <taxon>Micrococcales</taxon>
        <taxon>Cellulomonadaceae</taxon>
        <taxon>Cellulomonas</taxon>
    </lineage>
</organism>
<sequence>MIVTSATTDDDRPTPVLFHVHGIGPHDFSSMTPDALAGVDALAAERGVEVVPTVFLRREYVDTFEDVVAAWSAGRARGELDHVLGFGVEGPMLGTSGGVPPAGCWMPDTQTWRRIAALGDHGLRYVVIAPDAVDLDGLVGEDLTFAALIELFYAHGVRLALGHFRHGDPWTSARRTQDVIDFVERLTDGQQDALVTDHLFNDMPRAFRHAWRTGAERERRADELGAFLAQEWTAATLDRVLGPVPAVIVTAARAGRILPMLNFDGDHVDLEICRRTVEYVGADRLIAITDHIEVFEMAGEHLVAAETSSLRLRSDGRVAAGSTNIDGQARNMRSLGLREGQIDHLLRWSPRAALVPLVPSRLTSPVAVGAS</sequence>
<keyword evidence="2" id="KW-1185">Reference proteome</keyword>
<comment type="caution">
    <text evidence="1">The sequence shown here is derived from an EMBL/GenBank/DDBJ whole genome shotgun (WGS) entry which is preliminary data.</text>
</comment>
<dbReference type="AlphaFoldDB" id="A0A919NZT7"/>